<comment type="subcellular location">
    <subcellularLocation>
        <location evidence="13">Synaptic cell membrane</location>
        <topology evidence="13">Multi-pass membrane protein</topology>
    </subcellularLocation>
</comment>
<evidence type="ECO:0000256" key="13">
    <source>
        <dbReference type="ARBA" id="ARBA00034099"/>
    </source>
</evidence>
<organism evidence="17 18">
    <name type="scientific">Mya arenaria</name>
    <name type="common">Soft-shell clam</name>
    <dbReference type="NCBI Taxonomy" id="6604"/>
    <lineage>
        <taxon>Eukaryota</taxon>
        <taxon>Metazoa</taxon>
        <taxon>Spiralia</taxon>
        <taxon>Lophotrochozoa</taxon>
        <taxon>Mollusca</taxon>
        <taxon>Bivalvia</taxon>
        <taxon>Autobranchia</taxon>
        <taxon>Heteroconchia</taxon>
        <taxon>Euheterodonta</taxon>
        <taxon>Imparidentia</taxon>
        <taxon>Neoheterodontei</taxon>
        <taxon>Myida</taxon>
        <taxon>Myoidea</taxon>
        <taxon>Myidae</taxon>
        <taxon>Mya</taxon>
    </lineage>
</organism>
<keyword evidence="2" id="KW-1003">Cell membrane</keyword>
<keyword evidence="18" id="KW-1185">Reference proteome</keyword>
<name>A0ABY7DW58_MYAAR</name>
<dbReference type="EMBL" id="CP111014">
    <property type="protein sequence ID" value="WAR00319.1"/>
    <property type="molecule type" value="Genomic_DNA"/>
</dbReference>
<dbReference type="InterPro" id="IPR006202">
    <property type="entry name" value="Neur_chan_lig-bd"/>
</dbReference>
<keyword evidence="4 14" id="KW-1133">Transmembrane helix</keyword>
<evidence type="ECO:0000256" key="12">
    <source>
        <dbReference type="ARBA" id="ARBA00023303"/>
    </source>
</evidence>
<feature type="transmembrane region" description="Helical" evidence="14">
    <location>
        <begin position="379"/>
        <end position="397"/>
    </location>
</feature>
<dbReference type="Proteomes" id="UP001164746">
    <property type="component" value="Chromosome 3"/>
</dbReference>
<evidence type="ECO:0000313" key="17">
    <source>
        <dbReference type="EMBL" id="WAR00319.1"/>
    </source>
</evidence>
<evidence type="ECO:0000256" key="2">
    <source>
        <dbReference type="ARBA" id="ARBA00022475"/>
    </source>
</evidence>
<evidence type="ECO:0000256" key="11">
    <source>
        <dbReference type="ARBA" id="ARBA00023286"/>
    </source>
</evidence>
<feature type="domain" description="Neurotransmitter-gated ion-channel ligand-binding" evidence="15">
    <location>
        <begin position="140"/>
        <end position="347"/>
    </location>
</feature>
<keyword evidence="9" id="KW-0675">Receptor</keyword>
<keyword evidence="8" id="KW-1015">Disulfide bond</keyword>
<evidence type="ECO:0000256" key="5">
    <source>
        <dbReference type="ARBA" id="ARBA00023018"/>
    </source>
</evidence>
<accession>A0ABY7DW58</accession>
<gene>
    <name evidence="17" type="ORF">MAR_024691</name>
</gene>
<evidence type="ECO:0000256" key="7">
    <source>
        <dbReference type="ARBA" id="ARBA00023136"/>
    </source>
</evidence>
<dbReference type="InterPro" id="IPR036719">
    <property type="entry name" value="Neuro-gated_channel_TM_sf"/>
</dbReference>
<evidence type="ECO:0000256" key="8">
    <source>
        <dbReference type="ARBA" id="ARBA00023157"/>
    </source>
</evidence>
<dbReference type="InterPro" id="IPR002394">
    <property type="entry name" value="Nicotinic_acetylcholine_rcpt"/>
</dbReference>
<evidence type="ECO:0000256" key="1">
    <source>
        <dbReference type="ARBA" id="ARBA00022448"/>
    </source>
</evidence>
<dbReference type="PRINTS" id="PR00254">
    <property type="entry name" value="NICOTINICR"/>
</dbReference>
<keyword evidence="1 14" id="KW-0813">Transport</keyword>
<protein>
    <submittedName>
        <fullName evidence="17">ACH1-like protein</fullName>
    </submittedName>
</protein>
<dbReference type="SUPFAM" id="SSF90112">
    <property type="entry name" value="Neurotransmitter-gated ion-channel transmembrane pore"/>
    <property type="match status" value="1"/>
</dbReference>
<dbReference type="Gene3D" id="1.20.58.390">
    <property type="entry name" value="Neurotransmitter-gated ion-channel transmembrane domain"/>
    <property type="match status" value="1"/>
</dbReference>
<dbReference type="PRINTS" id="PR00252">
    <property type="entry name" value="NRIONCHANNEL"/>
</dbReference>
<dbReference type="InterPro" id="IPR036734">
    <property type="entry name" value="Neur_chan_lig-bd_sf"/>
</dbReference>
<feature type="domain" description="Neurotransmitter-gated ion-channel transmembrane" evidence="16">
    <location>
        <begin position="354"/>
        <end position="596"/>
    </location>
</feature>
<dbReference type="Pfam" id="PF02931">
    <property type="entry name" value="Neur_chan_LBD"/>
    <property type="match status" value="1"/>
</dbReference>
<keyword evidence="10" id="KW-0325">Glycoprotein</keyword>
<sequence length="615" mass="70103">MTRRRIAQYHNKSYINITLRGIRSTYFEEFRIPLSQMFIITRPRISASVAAYGLVEMVNTAFSSNICGRTERLRNGILNAIPFKDFCDARRRMTSRSGQLLLLGISGLLFCKRLASCEDDVSSYCASRFQGIPESEMTQEQQLLYHLMRGYDRASRPVFEASKPVVINIGLSLTQVLDIDEKNQILTINVWLDQEWIDERLVWSNMSEFSHIKTLRVPCDLLWLPDIVLYNSVDNHNKGYMKALAMVQSTGNVFWPPIVRMRSSCKMDITFFPFDDQICKLKLGSWAYDGFQVDVSNRTGEVDLSNFVDNGEWTLVETRVKRNVIFYPCCPEPFPDVTFYIQLRRRVLYYFLNVIIPCMLLSALTLTGFCLPPESGEKVTLGLTVLLAFSVFMLLIAENMPPTSEFVPLIGVYLTIIMAMSAMSVVFSVFVLNFHHKNSSTKPPPAWIKTLARLAATITCSKIKFSDISQTWKSTQNYCERLSPQSNYSTPQSTHFEEVDACQSLLLGKPPEVRPQCTANQCNGTFVMDGSGGGEAGRPSRPVEKVILEYVTKVLSGYDRQYVESQTLHDWREVARVLDRVFFLLFITVTLLSTIITLIVCPVMKNIKIDNYVDK</sequence>
<feature type="transmembrane region" description="Helical" evidence="14">
    <location>
        <begin position="347"/>
        <end position="367"/>
    </location>
</feature>
<keyword evidence="6 14" id="KW-0406">Ion transport</keyword>
<dbReference type="PANTHER" id="PTHR18945">
    <property type="entry name" value="NEUROTRANSMITTER GATED ION CHANNEL"/>
    <property type="match status" value="1"/>
</dbReference>
<keyword evidence="3 14" id="KW-0812">Transmembrane</keyword>
<dbReference type="Pfam" id="PF02932">
    <property type="entry name" value="Neur_chan_memb"/>
    <property type="match status" value="1"/>
</dbReference>
<proteinExistence type="inferred from homology"/>
<reference evidence="17" key="1">
    <citation type="submission" date="2022-11" db="EMBL/GenBank/DDBJ databases">
        <title>Centuries of genome instability and evolution in soft-shell clam transmissible cancer (bioRxiv).</title>
        <authorList>
            <person name="Hart S.F.M."/>
            <person name="Yonemitsu M.A."/>
            <person name="Giersch R.M."/>
            <person name="Beal B.F."/>
            <person name="Arriagada G."/>
            <person name="Davis B.W."/>
            <person name="Ostrander E.A."/>
            <person name="Goff S.P."/>
            <person name="Metzger M.J."/>
        </authorList>
    </citation>
    <scope>NUCLEOTIDE SEQUENCE</scope>
    <source>
        <strain evidence="17">MELC-2E11</strain>
        <tissue evidence="17">Siphon/mantle</tissue>
    </source>
</reference>
<dbReference type="NCBIfam" id="TIGR00860">
    <property type="entry name" value="LIC"/>
    <property type="match status" value="1"/>
</dbReference>
<keyword evidence="5" id="KW-0770">Synapse</keyword>
<dbReference type="PROSITE" id="PS00236">
    <property type="entry name" value="NEUROTR_ION_CHANNEL"/>
    <property type="match status" value="1"/>
</dbReference>
<comment type="similarity">
    <text evidence="14">Belongs to the ligand-gated ion channel (TC 1.A.9) family.</text>
</comment>
<evidence type="ECO:0000313" key="18">
    <source>
        <dbReference type="Proteomes" id="UP001164746"/>
    </source>
</evidence>
<evidence type="ECO:0000256" key="14">
    <source>
        <dbReference type="RuleBase" id="RU000687"/>
    </source>
</evidence>
<evidence type="ECO:0000256" key="9">
    <source>
        <dbReference type="ARBA" id="ARBA00023170"/>
    </source>
</evidence>
<evidence type="ECO:0000259" key="16">
    <source>
        <dbReference type="Pfam" id="PF02932"/>
    </source>
</evidence>
<feature type="transmembrane region" description="Helical" evidence="14">
    <location>
        <begin position="409"/>
        <end position="432"/>
    </location>
</feature>
<dbReference type="SUPFAM" id="SSF63712">
    <property type="entry name" value="Nicotinic receptor ligand binding domain-like"/>
    <property type="match status" value="1"/>
</dbReference>
<keyword evidence="11" id="KW-1071">Ligand-gated ion channel</keyword>
<dbReference type="InterPro" id="IPR018000">
    <property type="entry name" value="Neurotransmitter_ion_chnl_CS"/>
</dbReference>
<evidence type="ECO:0000256" key="4">
    <source>
        <dbReference type="ARBA" id="ARBA00022989"/>
    </source>
</evidence>
<keyword evidence="7 14" id="KW-0472">Membrane</keyword>
<dbReference type="InterPro" id="IPR038050">
    <property type="entry name" value="Neuro_actylchol_rec"/>
</dbReference>
<evidence type="ECO:0000256" key="10">
    <source>
        <dbReference type="ARBA" id="ARBA00023180"/>
    </source>
</evidence>
<evidence type="ECO:0000259" key="15">
    <source>
        <dbReference type="Pfam" id="PF02931"/>
    </source>
</evidence>
<dbReference type="InterPro" id="IPR006201">
    <property type="entry name" value="Neur_channel"/>
</dbReference>
<dbReference type="InterPro" id="IPR006029">
    <property type="entry name" value="Neurotrans-gated_channel_TM"/>
</dbReference>
<dbReference type="CDD" id="cd18997">
    <property type="entry name" value="LGIC_ECD_nAChR"/>
    <property type="match status" value="1"/>
</dbReference>
<evidence type="ECO:0000256" key="6">
    <source>
        <dbReference type="ARBA" id="ARBA00023065"/>
    </source>
</evidence>
<feature type="transmembrane region" description="Helical" evidence="14">
    <location>
        <begin position="581"/>
        <end position="600"/>
    </location>
</feature>
<dbReference type="CDD" id="cd19051">
    <property type="entry name" value="LGIC_TM_cation"/>
    <property type="match status" value="1"/>
</dbReference>
<keyword evidence="12 14" id="KW-0407">Ion channel</keyword>
<dbReference type="Gene3D" id="2.70.170.10">
    <property type="entry name" value="Neurotransmitter-gated ion-channel ligand-binding domain"/>
    <property type="match status" value="1"/>
</dbReference>
<evidence type="ECO:0000256" key="3">
    <source>
        <dbReference type="ARBA" id="ARBA00022692"/>
    </source>
</evidence>